<keyword evidence="6" id="KW-1185">Reference proteome</keyword>
<dbReference type="InterPro" id="IPR014810">
    <property type="entry name" value="Fcf2_C"/>
</dbReference>
<comment type="caution">
    <text evidence="5">The sequence shown here is derived from an EMBL/GenBank/DDBJ whole genome shotgun (WGS) entry which is preliminary data.</text>
</comment>
<dbReference type="Pfam" id="PF08698">
    <property type="entry name" value="Fcf2"/>
    <property type="match status" value="1"/>
</dbReference>
<dbReference type="STRING" id="69332.A0A388LV76"/>
<organism evidence="5 6">
    <name type="scientific">Chara braunii</name>
    <name type="common">Braun's stonewort</name>
    <dbReference type="NCBI Taxonomy" id="69332"/>
    <lineage>
        <taxon>Eukaryota</taxon>
        <taxon>Viridiplantae</taxon>
        <taxon>Streptophyta</taxon>
        <taxon>Charophyceae</taxon>
        <taxon>Charales</taxon>
        <taxon>Characeae</taxon>
        <taxon>Chara</taxon>
    </lineage>
</organism>
<reference evidence="5 6" key="1">
    <citation type="journal article" date="2018" name="Cell">
        <title>The Chara Genome: Secondary Complexity and Implications for Plant Terrestrialization.</title>
        <authorList>
            <person name="Nishiyama T."/>
            <person name="Sakayama H."/>
            <person name="Vries J.D."/>
            <person name="Buschmann H."/>
            <person name="Saint-Marcoux D."/>
            <person name="Ullrich K.K."/>
            <person name="Haas F.B."/>
            <person name="Vanderstraeten L."/>
            <person name="Becker D."/>
            <person name="Lang D."/>
            <person name="Vosolsobe S."/>
            <person name="Rombauts S."/>
            <person name="Wilhelmsson P.K.I."/>
            <person name="Janitza P."/>
            <person name="Kern R."/>
            <person name="Heyl A."/>
            <person name="Rumpler F."/>
            <person name="Villalobos L.I.A.C."/>
            <person name="Clay J.M."/>
            <person name="Skokan R."/>
            <person name="Toyoda A."/>
            <person name="Suzuki Y."/>
            <person name="Kagoshima H."/>
            <person name="Schijlen E."/>
            <person name="Tajeshwar N."/>
            <person name="Catarino B."/>
            <person name="Hetherington A.J."/>
            <person name="Saltykova A."/>
            <person name="Bonnot C."/>
            <person name="Breuninger H."/>
            <person name="Symeonidi A."/>
            <person name="Radhakrishnan G.V."/>
            <person name="Van Nieuwerburgh F."/>
            <person name="Deforce D."/>
            <person name="Chang C."/>
            <person name="Karol K.G."/>
            <person name="Hedrich R."/>
            <person name="Ulvskov P."/>
            <person name="Glockner G."/>
            <person name="Delwiche C.F."/>
            <person name="Petrasek J."/>
            <person name="Van de Peer Y."/>
            <person name="Friml J."/>
            <person name="Beilby M."/>
            <person name="Dolan L."/>
            <person name="Kohara Y."/>
            <person name="Sugano S."/>
            <person name="Fujiyama A."/>
            <person name="Delaux P.-M."/>
            <person name="Quint M."/>
            <person name="TheiBen G."/>
            <person name="Hagemann M."/>
            <person name="Harholt J."/>
            <person name="Dunand C."/>
            <person name="Zachgo S."/>
            <person name="Langdale J."/>
            <person name="Maumus F."/>
            <person name="Straeten D.V.D."/>
            <person name="Gould S.B."/>
            <person name="Rensing S.A."/>
        </authorList>
    </citation>
    <scope>NUCLEOTIDE SEQUENCE [LARGE SCALE GENOMIC DNA]</scope>
    <source>
        <strain evidence="5 6">S276</strain>
    </source>
</reference>
<gene>
    <name evidence="5" type="ORF">CBR_g41139</name>
</gene>
<evidence type="ECO:0000313" key="5">
    <source>
        <dbReference type="EMBL" id="GBG86234.1"/>
    </source>
</evidence>
<evidence type="ECO:0000256" key="2">
    <source>
        <dbReference type="ARBA" id="ARBA00023242"/>
    </source>
</evidence>
<feature type="compositionally biased region" description="Basic and acidic residues" evidence="3">
    <location>
        <begin position="263"/>
        <end position="277"/>
    </location>
</feature>
<feature type="compositionally biased region" description="Acidic residues" evidence="3">
    <location>
        <begin position="41"/>
        <end position="56"/>
    </location>
</feature>
<feature type="compositionally biased region" description="Low complexity" evidence="3">
    <location>
        <begin position="1"/>
        <end position="13"/>
    </location>
</feature>
<keyword evidence="2" id="KW-0539">Nucleus</keyword>
<feature type="compositionally biased region" description="Basic and acidic residues" evidence="3">
    <location>
        <begin position="190"/>
        <end position="209"/>
    </location>
</feature>
<dbReference type="GO" id="GO:0003723">
    <property type="term" value="F:RNA binding"/>
    <property type="evidence" value="ECO:0007669"/>
    <property type="project" value="TreeGrafter"/>
</dbReference>
<feature type="region of interest" description="Disordered" evidence="3">
    <location>
        <begin position="183"/>
        <end position="228"/>
    </location>
</feature>
<protein>
    <recommendedName>
        <fullName evidence="4">Fcf2 pre-rRNA processing C-terminal domain-containing protein</fullName>
    </recommendedName>
</protein>
<feature type="region of interest" description="Disordered" evidence="3">
    <location>
        <begin position="1"/>
        <end position="144"/>
    </location>
</feature>
<dbReference type="Proteomes" id="UP000265515">
    <property type="component" value="Unassembled WGS sequence"/>
</dbReference>
<feature type="region of interest" description="Disordered" evidence="3">
    <location>
        <begin position="263"/>
        <end position="293"/>
    </location>
</feature>
<evidence type="ECO:0000256" key="3">
    <source>
        <dbReference type="SAM" id="MobiDB-lite"/>
    </source>
</evidence>
<accession>A0A388LV76</accession>
<dbReference type="GO" id="GO:0005730">
    <property type="term" value="C:nucleolus"/>
    <property type="evidence" value="ECO:0007669"/>
    <property type="project" value="UniProtKB-SubCell"/>
</dbReference>
<comment type="subcellular location">
    <subcellularLocation>
        <location evidence="1">Nucleus</location>
        <location evidence="1">Nucleolus</location>
    </subcellularLocation>
</comment>
<dbReference type="OrthoDB" id="427886at2759"/>
<name>A0A388LV76_CHABU</name>
<feature type="domain" description="Fcf2 pre-rRNA processing C-terminal" evidence="4">
    <location>
        <begin position="284"/>
        <end position="378"/>
    </location>
</feature>
<dbReference type="InterPro" id="IPR039883">
    <property type="entry name" value="Fcf2/DNTTIP2"/>
</dbReference>
<evidence type="ECO:0000313" key="6">
    <source>
        <dbReference type="Proteomes" id="UP000265515"/>
    </source>
</evidence>
<sequence length="408" mass="45841">MAMAMAMAALAETGRGGDGDSEREEDDQSRHRGKALQEASVSDEDEGGEYAEVEDGSSDRVIDKDNEDVDDNDDDDDDDDDDEEEEEEEEKESGGSEQDEEEDEEEEGEEDENLADIVAQSIASRLRGMNSETSTVLAMEEDKRRREIGVSLLTSNGSDAFGKKNEGKNAMLRWFPDTGIALPGMEGEGEGEKNEKNAPQRLAVIDRRPGGGGEEIEGIEKKKTDSKRAVRVHQSAMIARTALEEAMAASSIDVRLDSALEKRFTVPPPDPKKERRTAMKSAPKTAGSKWFDLPAPQLTPELRRELQLIRLRAVIDPKRHYKTTNDKREPYPTYFQIGKVIEGPTEFYSSRLTKKQRKQTMAEEILADEAVTAYRKRKFQELQKTKMAGGSDQYKAKFMKRKKPWARH</sequence>
<dbReference type="AlphaFoldDB" id="A0A388LV76"/>
<proteinExistence type="predicted"/>
<dbReference type="GO" id="GO:0006396">
    <property type="term" value="P:RNA processing"/>
    <property type="evidence" value="ECO:0007669"/>
    <property type="project" value="TreeGrafter"/>
</dbReference>
<feature type="compositionally biased region" description="Basic and acidic residues" evidence="3">
    <location>
        <begin position="218"/>
        <end position="228"/>
    </location>
</feature>
<dbReference type="PANTHER" id="PTHR21686:SF12">
    <property type="entry name" value="DEOXYNUCLEOTIDYLTRANSFERASE TERMINAL-INTERACTING PROTEIN 2"/>
    <property type="match status" value="1"/>
</dbReference>
<evidence type="ECO:0000256" key="1">
    <source>
        <dbReference type="ARBA" id="ARBA00004604"/>
    </source>
</evidence>
<evidence type="ECO:0000259" key="4">
    <source>
        <dbReference type="Pfam" id="PF08698"/>
    </source>
</evidence>
<dbReference type="EMBL" id="BFEA01000554">
    <property type="protein sequence ID" value="GBG86234.1"/>
    <property type="molecule type" value="Genomic_DNA"/>
</dbReference>
<feature type="compositionally biased region" description="Acidic residues" evidence="3">
    <location>
        <begin position="65"/>
        <end position="114"/>
    </location>
</feature>
<dbReference type="Gramene" id="GBG86234">
    <property type="protein sequence ID" value="GBG86234"/>
    <property type="gene ID" value="CBR_g41139"/>
</dbReference>
<dbReference type="PANTHER" id="PTHR21686">
    <property type="entry name" value="DEOXYNUCLEOTIDYLTRANSFERASE TERMINAL-INTERACTING PROTEIN 2"/>
    <property type="match status" value="1"/>
</dbReference>